<dbReference type="GO" id="GO:0002098">
    <property type="term" value="P:tRNA wobble uridine modification"/>
    <property type="evidence" value="ECO:0007669"/>
    <property type="project" value="TreeGrafter"/>
</dbReference>
<reference evidence="9 10" key="1">
    <citation type="submission" date="2019-05" db="EMBL/GenBank/DDBJ databases">
        <title>Another draft genome of Portunus trituberculatus and its Hox gene families provides insights of decapod evolution.</title>
        <authorList>
            <person name="Jeong J.-H."/>
            <person name="Song I."/>
            <person name="Kim S."/>
            <person name="Choi T."/>
            <person name="Kim D."/>
            <person name="Ryu S."/>
            <person name="Kim W."/>
        </authorList>
    </citation>
    <scope>NUCLEOTIDE SEQUENCE [LARGE SCALE GENOMIC DNA]</scope>
    <source>
        <tissue evidence="9">Muscle</tissue>
    </source>
</reference>
<dbReference type="GO" id="GO:0005525">
    <property type="term" value="F:GTP binding"/>
    <property type="evidence" value="ECO:0007669"/>
    <property type="project" value="UniProtKB-KW"/>
</dbReference>
<dbReference type="GO" id="GO:0005739">
    <property type="term" value="C:mitochondrion"/>
    <property type="evidence" value="ECO:0007669"/>
    <property type="project" value="UniProtKB-SubCell"/>
</dbReference>
<accession>A0A5B7F0E7</accession>
<proteinExistence type="inferred from homology"/>
<comment type="subcellular location">
    <subcellularLocation>
        <location evidence="1">Mitochondrion</location>
    </subcellularLocation>
</comment>
<dbReference type="Proteomes" id="UP000324222">
    <property type="component" value="Unassembled WGS sequence"/>
</dbReference>
<dbReference type="FunFam" id="3.30.1360.120:FF:000007">
    <property type="entry name" value="tRNA modification GTPase GTPBP3, mitochondrial"/>
    <property type="match status" value="1"/>
</dbReference>
<dbReference type="Pfam" id="PF01926">
    <property type="entry name" value="MMR_HSR1"/>
    <property type="match status" value="1"/>
</dbReference>
<evidence type="ECO:0000313" key="10">
    <source>
        <dbReference type="Proteomes" id="UP000324222"/>
    </source>
</evidence>
<feature type="domain" description="GTP-binding protein TrmE N-terminal" evidence="7">
    <location>
        <begin position="47"/>
        <end position="158"/>
    </location>
</feature>
<dbReference type="InterPro" id="IPR025867">
    <property type="entry name" value="MnmE_helical"/>
</dbReference>
<dbReference type="OrthoDB" id="188276at2759"/>
<sequence>MVSEDAEDCSERNCEAAECPVGSALGEAHQVCSFHSLCTIFSTHYSVGQGKCGVGVVRVSGDQASSALTSMTHPATLPRPRTATLRRIVHPTTGEALDRALVLWFPGPQSFTGEDSCELHIHGGPAVIAAVLAALGTLPGYVPAQPGDFTKRAFYQGKLDLTSVEGLGDLIHAETEAQRKQALQQMEGALAHLYTGWRQSLLQCRASLEAYIDFSEDENIEEGVVEEVRIKLQQLVQDLQCHLADSRRGERLRSGLQLAILGQPNVGKSSLLNALTQRPTAIVSPIPGGCTDCCYKAINVIFVAVTFFYVRLQG</sequence>
<feature type="domain" description="G" evidence="6">
    <location>
        <begin position="258"/>
        <end position="298"/>
    </location>
</feature>
<dbReference type="InterPro" id="IPR018948">
    <property type="entry name" value="GTP-bd_TrmE_N"/>
</dbReference>
<dbReference type="Gene3D" id="1.20.120.430">
    <property type="entry name" value="tRNA modification GTPase MnmE domain 2"/>
    <property type="match status" value="1"/>
</dbReference>
<protein>
    <submittedName>
        <fullName evidence="9">tRNA modification GTPase GTPBP3, mitochondrial</fullName>
    </submittedName>
</protein>
<dbReference type="InterPro" id="IPR027417">
    <property type="entry name" value="P-loop_NTPase"/>
</dbReference>
<dbReference type="SUPFAM" id="SSF116878">
    <property type="entry name" value="TrmE connector domain"/>
    <property type="match status" value="1"/>
</dbReference>
<evidence type="ECO:0000259" key="6">
    <source>
        <dbReference type="Pfam" id="PF01926"/>
    </source>
</evidence>
<dbReference type="AlphaFoldDB" id="A0A5B7F0E7"/>
<gene>
    <name evidence="9" type="primary">gtpbp3</name>
    <name evidence="9" type="ORF">E2C01_034040</name>
</gene>
<dbReference type="PANTHER" id="PTHR42714:SF2">
    <property type="entry name" value="TRNA MODIFICATION GTPASE GTPBP3, MITOCHONDRIAL"/>
    <property type="match status" value="1"/>
</dbReference>
<dbReference type="CDD" id="cd14858">
    <property type="entry name" value="TrmE_N"/>
    <property type="match status" value="1"/>
</dbReference>
<organism evidence="9 10">
    <name type="scientific">Portunus trituberculatus</name>
    <name type="common">Swimming crab</name>
    <name type="synonym">Neptunus trituberculatus</name>
    <dbReference type="NCBI Taxonomy" id="210409"/>
    <lineage>
        <taxon>Eukaryota</taxon>
        <taxon>Metazoa</taxon>
        <taxon>Ecdysozoa</taxon>
        <taxon>Arthropoda</taxon>
        <taxon>Crustacea</taxon>
        <taxon>Multicrustacea</taxon>
        <taxon>Malacostraca</taxon>
        <taxon>Eumalacostraca</taxon>
        <taxon>Eucarida</taxon>
        <taxon>Decapoda</taxon>
        <taxon>Pleocyemata</taxon>
        <taxon>Brachyura</taxon>
        <taxon>Eubrachyura</taxon>
        <taxon>Portunoidea</taxon>
        <taxon>Portunidae</taxon>
        <taxon>Portuninae</taxon>
        <taxon>Portunus</taxon>
    </lineage>
</organism>
<evidence type="ECO:0000259" key="7">
    <source>
        <dbReference type="Pfam" id="PF10396"/>
    </source>
</evidence>
<name>A0A5B7F0E7_PORTR</name>
<dbReference type="InterPro" id="IPR006073">
    <property type="entry name" value="GTP-bd"/>
</dbReference>
<dbReference type="PANTHER" id="PTHR42714">
    <property type="entry name" value="TRNA MODIFICATION GTPASE GTPBP3"/>
    <property type="match status" value="1"/>
</dbReference>
<evidence type="ECO:0000256" key="1">
    <source>
        <dbReference type="ARBA" id="ARBA00004173"/>
    </source>
</evidence>
<evidence type="ECO:0000313" key="9">
    <source>
        <dbReference type="EMBL" id="MPC40481.1"/>
    </source>
</evidence>
<dbReference type="SUPFAM" id="SSF103025">
    <property type="entry name" value="Folate-binding domain"/>
    <property type="match status" value="1"/>
</dbReference>
<dbReference type="Gene3D" id="3.30.1360.120">
    <property type="entry name" value="Probable tRNA modification gtpase trme, domain 1"/>
    <property type="match status" value="1"/>
</dbReference>
<evidence type="ECO:0000256" key="4">
    <source>
        <dbReference type="ARBA" id="ARBA00022741"/>
    </source>
</evidence>
<dbReference type="SUPFAM" id="SSF52540">
    <property type="entry name" value="P-loop containing nucleoside triphosphate hydrolases"/>
    <property type="match status" value="1"/>
</dbReference>
<dbReference type="Pfam" id="PF12631">
    <property type="entry name" value="MnmE_helical"/>
    <property type="match status" value="1"/>
</dbReference>
<feature type="domain" description="MnmE helical" evidence="8">
    <location>
        <begin position="161"/>
        <end position="257"/>
    </location>
</feature>
<evidence type="ECO:0000259" key="8">
    <source>
        <dbReference type="Pfam" id="PF12631"/>
    </source>
</evidence>
<dbReference type="EMBL" id="VSRR010004707">
    <property type="protein sequence ID" value="MPC40481.1"/>
    <property type="molecule type" value="Genomic_DNA"/>
</dbReference>
<dbReference type="InterPro" id="IPR027266">
    <property type="entry name" value="TrmE/GcvT-like"/>
</dbReference>
<keyword evidence="10" id="KW-1185">Reference proteome</keyword>
<evidence type="ECO:0000256" key="5">
    <source>
        <dbReference type="ARBA" id="ARBA00023134"/>
    </source>
</evidence>
<dbReference type="InterPro" id="IPR027368">
    <property type="entry name" value="MnmE_dom2"/>
</dbReference>
<comment type="similarity">
    <text evidence="2">Belongs to the TRAFAC class TrmE-Era-EngA-EngB-Septin-like GTPase superfamily. TrmE GTPase family.</text>
</comment>
<keyword evidence="5" id="KW-0342">GTP-binding</keyword>
<dbReference type="Pfam" id="PF10396">
    <property type="entry name" value="TrmE_N"/>
    <property type="match status" value="1"/>
</dbReference>
<dbReference type="GO" id="GO:0030488">
    <property type="term" value="P:tRNA methylation"/>
    <property type="evidence" value="ECO:0007669"/>
    <property type="project" value="TreeGrafter"/>
</dbReference>
<keyword evidence="3" id="KW-0819">tRNA processing</keyword>
<comment type="caution">
    <text evidence="9">The sequence shown here is derived from an EMBL/GenBank/DDBJ whole genome shotgun (WGS) entry which is preliminary data.</text>
</comment>
<evidence type="ECO:0000256" key="2">
    <source>
        <dbReference type="ARBA" id="ARBA00011043"/>
    </source>
</evidence>
<keyword evidence="4" id="KW-0547">Nucleotide-binding</keyword>
<evidence type="ECO:0000256" key="3">
    <source>
        <dbReference type="ARBA" id="ARBA00022694"/>
    </source>
</evidence>